<protein>
    <submittedName>
        <fullName evidence="1">Uncharacterized protein</fullName>
    </submittedName>
</protein>
<dbReference type="PROSITE" id="PS51257">
    <property type="entry name" value="PROKAR_LIPOPROTEIN"/>
    <property type="match status" value="1"/>
</dbReference>
<proteinExistence type="predicted"/>
<comment type="caution">
    <text evidence="1">The sequence shown here is derived from an EMBL/GenBank/DDBJ whole genome shotgun (WGS) entry which is preliminary data.</text>
</comment>
<dbReference type="Proteomes" id="UP001597319">
    <property type="component" value="Unassembled WGS sequence"/>
</dbReference>
<name>A0ABW5LI15_9FLAO</name>
<keyword evidence="2" id="KW-1185">Reference proteome</keyword>
<gene>
    <name evidence="1" type="ORF">ACFSR1_13910</name>
</gene>
<evidence type="ECO:0000313" key="1">
    <source>
        <dbReference type="EMBL" id="MFD2563771.1"/>
    </source>
</evidence>
<organism evidence="1 2">
    <name type="scientific">Aquimarina rubra</name>
    <dbReference type="NCBI Taxonomy" id="1920033"/>
    <lineage>
        <taxon>Bacteria</taxon>
        <taxon>Pseudomonadati</taxon>
        <taxon>Bacteroidota</taxon>
        <taxon>Flavobacteriia</taxon>
        <taxon>Flavobacteriales</taxon>
        <taxon>Flavobacteriaceae</taxon>
        <taxon>Aquimarina</taxon>
    </lineage>
</organism>
<dbReference type="RefSeq" id="WP_378293486.1">
    <property type="nucleotide sequence ID" value="NZ_JBHULE010000019.1"/>
</dbReference>
<sequence>MMRSLLSILFIISIIFIGCKKENTSVVSEENKIVKLDSLSQEKADIELLKLSSKASKELESFEDFQNLKNLISSLRESNPFHIKKYADSVDLLVQSFKENLSEDLKVNNIKSRIAVMATESGLLMQLTQKKNQDPQQLMDANIRLLTSYNSLVIQLNELSLAIPEDIEKELLKERDILRDSILNPEEKNIEIEE</sequence>
<accession>A0ABW5LI15</accession>
<dbReference type="EMBL" id="JBHULE010000019">
    <property type="protein sequence ID" value="MFD2563771.1"/>
    <property type="molecule type" value="Genomic_DNA"/>
</dbReference>
<evidence type="ECO:0000313" key="2">
    <source>
        <dbReference type="Proteomes" id="UP001597319"/>
    </source>
</evidence>
<reference evidence="2" key="1">
    <citation type="journal article" date="2019" name="Int. J. Syst. Evol. Microbiol.">
        <title>The Global Catalogue of Microorganisms (GCM) 10K type strain sequencing project: providing services to taxonomists for standard genome sequencing and annotation.</title>
        <authorList>
            <consortium name="The Broad Institute Genomics Platform"/>
            <consortium name="The Broad Institute Genome Sequencing Center for Infectious Disease"/>
            <person name="Wu L."/>
            <person name="Ma J."/>
        </authorList>
    </citation>
    <scope>NUCLEOTIDE SEQUENCE [LARGE SCALE GENOMIC DNA]</scope>
    <source>
        <strain evidence="2">KCTC 52274</strain>
    </source>
</reference>